<dbReference type="InterPro" id="IPR006157">
    <property type="entry name" value="FolB_dom"/>
</dbReference>
<dbReference type="GO" id="GO:0004150">
    <property type="term" value="F:dihydroneopterin aldolase activity"/>
    <property type="evidence" value="ECO:0007669"/>
    <property type="project" value="InterPro"/>
</dbReference>
<evidence type="ECO:0000256" key="1">
    <source>
        <dbReference type="ARBA" id="ARBA00022909"/>
    </source>
</evidence>
<evidence type="ECO:0000313" key="4">
    <source>
        <dbReference type="Proteomes" id="UP000503462"/>
    </source>
</evidence>
<gene>
    <name evidence="3" type="ORF">AMS68_003978</name>
</gene>
<accession>A0A6H0XUW5</accession>
<dbReference type="Proteomes" id="UP000503462">
    <property type="component" value="Chromosome 3"/>
</dbReference>
<proteinExistence type="predicted"/>
<dbReference type="Gene3D" id="3.30.1130.10">
    <property type="match status" value="2"/>
</dbReference>
<dbReference type="SUPFAM" id="SSF55620">
    <property type="entry name" value="Tetrahydrobiopterin biosynthesis enzymes-like"/>
    <property type="match status" value="1"/>
</dbReference>
<protein>
    <recommendedName>
        <fullName evidence="2">Dihydroneopterin aldolase/epimerase domain-containing protein</fullName>
    </recommendedName>
</protein>
<sequence>MSHDLRLNGEYATQNLDLIHVQNLQLPAGVAAPDIWNQAKVQPCNVSLKLTLRTTFDSAAAADTLDDSTIHYGHLCKNIRTACAIVMPARDTLDVIFATVHTMGFKSEFVLSAAEITLTLPKASAHGGVVEMSTNTTFDAAGGQLSVVDRTSYKQLQIMTLIGVNASERTGQQLVVLSCDLIAMNVPTTSKNSLLGLERAIVRFVQDTAYETLESLANAVLSNMVSDLFKDTTVHRVHLKFEKPSAVVYADAPAIEIRRQIAPYKP</sequence>
<dbReference type="SMART" id="SM00905">
    <property type="entry name" value="FolB"/>
    <property type="match status" value="1"/>
</dbReference>
<reference evidence="3 4" key="1">
    <citation type="journal article" date="2016" name="Sci. Rep.">
        <title>Peltaster fructicola genome reveals evolution from an invasive phytopathogen to an ectophytic parasite.</title>
        <authorList>
            <person name="Xu C."/>
            <person name="Chen H."/>
            <person name="Gleason M.L."/>
            <person name="Xu J.R."/>
            <person name="Liu H."/>
            <person name="Zhang R."/>
            <person name="Sun G."/>
        </authorList>
    </citation>
    <scope>NUCLEOTIDE SEQUENCE [LARGE SCALE GENOMIC DNA]</scope>
    <source>
        <strain evidence="3 4">LNHT1506</strain>
    </source>
</reference>
<dbReference type="AlphaFoldDB" id="A0A6H0XUW5"/>
<dbReference type="Pfam" id="PF02152">
    <property type="entry name" value="FolB"/>
    <property type="match status" value="1"/>
</dbReference>
<evidence type="ECO:0000259" key="2">
    <source>
        <dbReference type="SMART" id="SM00905"/>
    </source>
</evidence>
<keyword evidence="4" id="KW-1185">Reference proteome</keyword>
<keyword evidence="1" id="KW-0289">Folate biosynthesis</keyword>
<dbReference type="InterPro" id="IPR043133">
    <property type="entry name" value="GTP-CH-I_C/QueF"/>
</dbReference>
<dbReference type="GO" id="GO:0046656">
    <property type="term" value="P:folic acid biosynthetic process"/>
    <property type="evidence" value="ECO:0007669"/>
    <property type="project" value="UniProtKB-KW"/>
</dbReference>
<evidence type="ECO:0000313" key="3">
    <source>
        <dbReference type="EMBL" id="QIW98460.1"/>
    </source>
</evidence>
<dbReference type="EMBL" id="CP051141">
    <property type="protein sequence ID" value="QIW98460.1"/>
    <property type="molecule type" value="Genomic_DNA"/>
</dbReference>
<feature type="domain" description="Dihydroneopterin aldolase/epimerase" evidence="2">
    <location>
        <begin position="154"/>
        <end position="259"/>
    </location>
</feature>
<organism evidence="3 4">
    <name type="scientific">Peltaster fructicola</name>
    <dbReference type="NCBI Taxonomy" id="286661"/>
    <lineage>
        <taxon>Eukaryota</taxon>
        <taxon>Fungi</taxon>
        <taxon>Dikarya</taxon>
        <taxon>Ascomycota</taxon>
        <taxon>Pezizomycotina</taxon>
        <taxon>Dothideomycetes</taxon>
        <taxon>Dothideomycetes incertae sedis</taxon>
        <taxon>Peltaster</taxon>
    </lineage>
</organism>
<name>A0A6H0XUW5_9PEZI</name>
<dbReference type="OrthoDB" id="5425486at2759"/>